<dbReference type="Ensembl" id="ENSSLUT00000015489.1">
    <property type="protein sequence ID" value="ENSSLUP00000015003.1"/>
    <property type="gene ID" value="ENSSLUG00000007007.1"/>
</dbReference>
<keyword evidence="3" id="KW-1185">Reference proteome</keyword>
<reference evidence="2" key="1">
    <citation type="submission" date="2025-08" db="UniProtKB">
        <authorList>
            <consortium name="Ensembl"/>
        </authorList>
    </citation>
    <scope>IDENTIFICATION</scope>
</reference>
<name>A0A8C9XUX7_SANLU</name>
<evidence type="ECO:0000313" key="3">
    <source>
        <dbReference type="Proteomes" id="UP000694568"/>
    </source>
</evidence>
<sequence length="119" mass="12185">PCRPGSPPCRPGSPPCRPGSPPCRPGSPPCRPGSPPCRPGSPPCRPGSPPCRPGSPPCRPGSPPCRMKCGFLTSSVSISSQQSAPPAGHKGPLHPFGFRPPHQPLGHASSFTLTCVKSK</sequence>
<evidence type="ECO:0000256" key="1">
    <source>
        <dbReference type="SAM" id="MobiDB-lite"/>
    </source>
</evidence>
<protein>
    <submittedName>
        <fullName evidence="2">Uncharacterized protein</fullName>
    </submittedName>
</protein>
<evidence type="ECO:0000313" key="2">
    <source>
        <dbReference type="Ensembl" id="ENSSLUP00000015003.1"/>
    </source>
</evidence>
<accession>A0A8C9XUX7</accession>
<organism evidence="2 3">
    <name type="scientific">Sander lucioperca</name>
    <name type="common">Pike-perch</name>
    <name type="synonym">Perca lucioperca</name>
    <dbReference type="NCBI Taxonomy" id="283035"/>
    <lineage>
        <taxon>Eukaryota</taxon>
        <taxon>Metazoa</taxon>
        <taxon>Chordata</taxon>
        <taxon>Craniata</taxon>
        <taxon>Vertebrata</taxon>
        <taxon>Euteleostomi</taxon>
        <taxon>Actinopterygii</taxon>
        <taxon>Neopterygii</taxon>
        <taxon>Teleostei</taxon>
        <taxon>Neoteleostei</taxon>
        <taxon>Acanthomorphata</taxon>
        <taxon>Eupercaria</taxon>
        <taxon>Perciformes</taxon>
        <taxon>Percoidei</taxon>
        <taxon>Percidae</taxon>
        <taxon>Luciopercinae</taxon>
        <taxon>Sander</taxon>
    </lineage>
</organism>
<feature type="region of interest" description="Disordered" evidence="1">
    <location>
        <begin position="76"/>
        <end position="111"/>
    </location>
</feature>
<dbReference type="Proteomes" id="UP000694568">
    <property type="component" value="Unplaced"/>
</dbReference>
<proteinExistence type="predicted"/>
<dbReference type="GeneTree" id="ENSGT01150000288935"/>
<feature type="region of interest" description="Disordered" evidence="1">
    <location>
        <begin position="1"/>
        <end position="60"/>
    </location>
</feature>
<dbReference type="AlphaFoldDB" id="A0A8C9XUX7"/>
<reference evidence="2" key="2">
    <citation type="submission" date="2025-09" db="UniProtKB">
        <authorList>
            <consortium name="Ensembl"/>
        </authorList>
    </citation>
    <scope>IDENTIFICATION</scope>
</reference>